<reference evidence="4 5" key="1">
    <citation type="submission" date="2025-04" db="UniProtKB">
        <authorList>
            <consortium name="RefSeq"/>
        </authorList>
    </citation>
    <scope>IDENTIFICATION</scope>
    <source>
        <strain evidence="4 5">Wakin</strain>
        <tissue evidence="4 5">Muscle</tissue>
    </source>
</reference>
<organism evidence="3 4">
    <name type="scientific">Carassius auratus</name>
    <name type="common">Goldfish</name>
    <dbReference type="NCBI Taxonomy" id="7957"/>
    <lineage>
        <taxon>Eukaryota</taxon>
        <taxon>Metazoa</taxon>
        <taxon>Chordata</taxon>
        <taxon>Craniata</taxon>
        <taxon>Vertebrata</taxon>
        <taxon>Euteleostomi</taxon>
        <taxon>Actinopterygii</taxon>
        <taxon>Neopterygii</taxon>
        <taxon>Teleostei</taxon>
        <taxon>Ostariophysi</taxon>
        <taxon>Cypriniformes</taxon>
        <taxon>Cyprinidae</taxon>
        <taxon>Cyprininae</taxon>
        <taxon>Carassius</taxon>
    </lineage>
</organism>
<accession>A0A6P6Q202</accession>
<sequence length="715" mass="81893">MATHWVNGVKKRLKKPHDSRVNQDVVVIRGDAKEFMEGYIKEVQEKEHCYFRPPVCRRQDYYYYGCDRGNHAAGKSNGEATQTRANSCKAYISFKVITDAGISGAIIQKMLQHTGHDEANSKEKNRIHPDLHSLIEIWFQQGCSTSEILIKSYDWAQQNGHLDKKDRRFYLTPNDIRLLKKNLRGVGDSDSVSVDHLVSMELRDNICFYQPLHNEQPFILVVQTPFQKQLLEENPHPMVFMDASYKGITAYGYAFYALLLINKTGRGVPFAYFILSKETTATVSLCLQKLQVSNPSFYPRSVMMDRDLRVLNAIKSIFPNAKLLLCWFHVLQAVNRWLVKTDGGHLTPEQRNVVIHAMASMKACLTEEEFLNVSAKKCSEIDTFLGSPHVTTYLKTNWFTYAELWVNFGRTFYHCSSETNNKAERFFLTLKYQFLRGQANRRVDQLLLLLCGDVEKYYSYMDGLSEAGRLTLSSSTAHQAAALLFKNGVGKDLDIEAGQCFVPSQSTNTAYKVNLLHFTCECTNFRMGNICKHLLLVKMEVGRRGIDIEKMRNKKALEIISLRLYQQTEDEITIFNSDGTMSIVNRKTPTLCTCIANSFGERCVCIHVTHVLKPQDILTDPKENAPVSEASHGNPPIQSMLSDLLEWSKSEAFEHTPELYNTIQRAHKLAFGKFTAVSRKRKITPLHGYRKKIKKARLQRAVVENFKNKRRARRT</sequence>
<protein>
    <submittedName>
        <fullName evidence="4 5">Uncharacterized protein LOC113107778</fullName>
    </submittedName>
</protein>
<evidence type="ECO:0000313" key="5">
    <source>
        <dbReference type="RefSeq" id="XP_026126271.1"/>
    </source>
</evidence>
<dbReference type="Proteomes" id="UP000515129">
    <property type="component" value="Chromosome 8"/>
</dbReference>
<dbReference type="PANTHER" id="PTHR31569:SF4">
    <property type="entry name" value="SWIM-TYPE DOMAIN-CONTAINING PROTEIN"/>
    <property type="match status" value="1"/>
</dbReference>
<keyword evidence="3" id="KW-1185">Reference proteome</keyword>
<keyword evidence="1" id="KW-0862">Zinc</keyword>
<dbReference type="RefSeq" id="XP_026126271.1">
    <property type="nucleotide sequence ID" value="XM_026270486.1"/>
</dbReference>
<gene>
    <name evidence="4 5" type="primary">LOC113107778</name>
</gene>
<dbReference type="PROSITE" id="PS50966">
    <property type="entry name" value="ZF_SWIM"/>
    <property type="match status" value="1"/>
</dbReference>
<dbReference type="InterPro" id="IPR007527">
    <property type="entry name" value="Znf_SWIM"/>
</dbReference>
<evidence type="ECO:0000313" key="3">
    <source>
        <dbReference type="Proteomes" id="UP000515129"/>
    </source>
</evidence>
<proteinExistence type="predicted"/>
<dbReference type="Pfam" id="PF10551">
    <property type="entry name" value="MULE"/>
    <property type="match status" value="1"/>
</dbReference>
<dbReference type="InterPro" id="IPR018289">
    <property type="entry name" value="MULE_transposase_dom"/>
</dbReference>
<evidence type="ECO:0000256" key="1">
    <source>
        <dbReference type="PROSITE-ProRule" id="PRU00325"/>
    </source>
</evidence>
<dbReference type="RefSeq" id="XP_026126270.1">
    <property type="nucleotide sequence ID" value="XM_026270485.1"/>
</dbReference>
<dbReference type="GeneID" id="113107778"/>
<dbReference type="PANTHER" id="PTHR31569">
    <property type="entry name" value="SWIM-TYPE DOMAIN-CONTAINING PROTEIN"/>
    <property type="match status" value="1"/>
</dbReference>
<name>A0A6P6Q202_CARAU</name>
<keyword evidence="1" id="KW-0479">Metal-binding</keyword>
<feature type="domain" description="SWIM-type" evidence="2">
    <location>
        <begin position="511"/>
        <end position="542"/>
    </location>
</feature>
<dbReference type="InterPro" id="IPR052579">
    <property type="entry name" value="Zinc_finger_SWIM"/>
</dbReference>
<evidence type="ECO:0000313" key="4">
    <source>
        <dbReference type="RefSeq" id="XP_026126270.1"/>
    </source>
</evidence>
<keyword evidence="1" id="KW-0863">Zinc-finger</keyword>
<evidence type="ECO:0000259" key="2">
    <source>
        <dbReference type="PROSITE" id="PS50966"/>
    </source>
</evidence>
<dbReference type="OrthoDB" id="1902038at2759"/>
<dbReference type="GO" id="GO:0008270">
    <property type="term" value="F:zinc ion binding"/>
    <property type="evidence" value="ECO:0007669"/>
    <property type="project" value="UniProtKB-KW"/>
</dbReference>
<dbReference type="KEGG" id="caua:113107778"/>
<dbReference type="AlphaFoldDB" id="A0A6P6Q202"/>